<protein>
    <submittedName>
        <fullName evidence="2">Uncharacterized protein</fullName>
    </submittedName>
</protein>
<feature type="non-terminal residue" evidence="2">
    <location>
        <position position="57"/>
    </location>
</feature>
<evidence type="ECO:0000313" key="2">
    <source>
        <dbReference type="EMBL" id="KIY49889.1"/>
    </source>
</evidence>
<gene>
    <name evidence="2" type="ORF">FISHEDRAFT_14909</name>
</gene>
<keyword evidence="1" id="KW-0472">Membrane</keyword>
<evidence type="ECO:0000256" key="1">
    <source>
        <dbReference type="SAM" id="Phobius"/>
    </source>
</evidence>
<dbReference type="Proteomes" id="UP000054144">
    <property type="component" value="Unassembled WGS sequence"/>
</dbReference>
<keyword evidence="3" id="KW-1185">Reference proteome</keyword>
<evidence type="ECO:0000313" key="3">
    <source>
        <dbReference type="Proteomes" id="UP000054144"/>
    </source>
</evidence>
<sequence>LAIFIESVVLYTIWSIVFGSIYWVESSMQIVFLNSMPSIAGISFMLINVRVGLGWAQ</sequence>
<dbReference type="AlphaFoldDB" id="A0A0D7AFH4"/>
<feature type="transmembrane region" description="Helical" evidence="1">
    <location>
        <begin position="7"/>
        <end position="24"/>
    </location>
</feature>
<keyword evidence="1" id="KW-0812">Transmembrane</keyword>
<feature type="transmembrane region" description="Helical" evidence="1">
    <location>
        <begin position="30"/>
        <end position="49"/>
    </location>
</feature>
<keyword evidence="1" id="KW-1133">Transmembrane helix</keyword>
<accession>A0A0D7AFH4</accession>
<feature type="non-terminal residue" evidence="2">
    <location>
        <position position="1"/>
    </location>
</feature>
<proteinExistence type="predicted"/>
<dbReference type="OrthoDB" id="3250682at2759"/>
<dbReference type="EMBL" id="KN881712">
    <property type="protein sequence ID" value="KIY49889.1"/>
    <property type="molecule type" value="Genomic_DNA"/>
</dbReference>
<name>A0A0D7AFH4_9AGAR</name>
<reference evidence="2 3" key="1">
    <citation type="journal article" date="2015" name="Fungal Genet. Biol.">
        <title>Evolution of novel wood decay mechanisms in Agaricales revealed by the genome sequences of Fistulina hepatica and Cylindrobasidium torrendii.</title>
        <authorList>
            <person name="Floudas D."/>
            <person name="Held B.W."/>
            <person name="Riley R."/>
            <person name="Nagy L.G."/>
            <person name="Koehler G."/>
            <person name="Ransdell A.S."/>
            <person name="Younus H."/>
            <person name="Chow J."/>
            <person name="Chiniquy J."/>
            <person name="Lipzen A."/>
            <person name="Tritt A."/>
            <person name="Sun H."/>
            <person name="Haridas S."/>
            <person name="LaButti K."/>
            <person name="Ohm R.A."/>
            <person name="Kues U."/>
            <person name="Blanchette R.A."/>
            <person name="Grigoriev I.V."/>
            <person name="Minto R.E."/>
            <person name="Hibbett D.S."/>
        </authorList>
    </citation>
    <scope>NUCLEOTIDE SEQUENCE [LARGE SCALE GENOMIC DNA]</scope>
    <source>
        <strain evidence="2 3">ATCC 64428</strain>
    </source>
</reference>
<organism evidence="2 3">
    <name type="scientific">Fistulina hepatica ATCC 64428</name>
    <dbReference type="NCBI Taxonomy" id="1128425"/>
    <lineage>
        <taxon>Eukaryota</taxon>
        <taxon>Fungi</taxon>
        <taxon>Dikarya</taxon>
        <taxon>Basidiomycota</taxon>
        <taxon>Agaricomycotina</taxon>
        <taxon>Agaricomycetes</taxon>
        <taxon>Agaricomycetidae</taxon>
        <taxon>Agaricales</taxon>
        <taxon>Fistulinaceae</taxon>
        <taxon>Fistulina</taxon>
    </lineage>
</organism>